<keyword evidence="2 3" id="KW-0238">DNA-binding</keyword>
<sequence length="188" mass="22199">MGRDRKFSITELYEHTQALLLEVGYEGFTFSLLAERLHVARGTIYKYFENKDELITAFMIYEMNQFMKKLEQIEEKGDFERQFTYLMEIIFERTEIQELINITKQVNTTNEKTVANQTYFKSMSINMYTCLQNFVQLGKQEGKLNPSLPDTMILGFIFQSVAIPNHFQLPREQWVQSIIEMVSNGIRT</sequence>
<dbReference type="PROSITE" id="PS50977">
    <property type="entry name" value="HTH_TETR_2"/>
    <property type="match status" value="1"/>
</dbReference>
<evidence type="ECO:0000256" key="3">
    <source>
        <dbReference type="PROSITE-ProRule" id="PRU00335"/>
    </source>
</evidence>
<feature type="DNA-binding region" description="H-T-H motif" evidence="3">
    <location>
        <begin position="29"/>
        <end position="48"/>
    </location>
</feature>
<gene>
    <name evidence="5" type="ORF">CKF48_14330</name>
</gene>
<proteinExistence type="predicted"/>
<evidence type="ECO:0000313" key="6">
    <source>
        <dbReference type="Proteomes" id="UP000215137"/>
    </source>
</evidence>
<dbReference type="PANTHER" id="PTHR43479">
    <property type="entry name" value="ACREF/ENVCD OPERON REPRESSOR-RELATED"/>
    <property type="match status" value="1"/>
</dbReference>
<protein>
    <submittedName>
        <fullName evidence="5">TetR family transcriptional regulator</fullName>
    </submittedName>
</protein>
<name>A0A248TJY6_9BACI</name>
<accession>A0A248TJY6</accession>
<dbReference type="InterPro" id="IPR009057">
    <property type="entry name" value="Homeodomain-like_sf"/>
</dbReference>
<dbReference type="RefSeq" id="WP_095371970.1">
    <property type="nucleotide sequence ID" value="NZ_CP022983.1"/>
</dbReference>
<keyword evidence="1" id="KW-0678">Repressor</keyword>
<reference evidence="5 6" key="1">
    <citation type="submission" date="2017-08" db="EMBL/GenBank/DDBJ databases">
        <title>Complete Genome Sequence of Bacillus kochii Oregon-R-modENCODE STRAIN BDGP4, isolated from Drosophila melanogaster gut.</title>
        <authorList>
            <person name="Wan K.H."/>
            <person name="Yu C."/>
            <person name="Park S."/>
            <person name="Hammonds A.S."/>
            <person name="Booth B.W."/>
            <person name="Celniker S.E."/>
        </authorList>
    </citation>
    <scope>NUCLEOTIDE SEQUENCE [LARGE SCALE GENOMIC DNA]</scope>
    <source>
        <strain evidence="5 6">BDGP4</strain>
    </source>
</reference>
<dbReference type="InterPro" id="IPR001647">
    <property type="entry name" value="HTH_TetR"/>
</dbReference>
<evidence type="ECO:0000256" key="1">
    <source>
        <dbReference type="ARBA" id="ARBA00022491"/>
    </source>
</evidence>
<dbReference type="KEGG" id="bko:CKF48_14330"/>
<dbReference type="AlphaFoldDB" id="A0A248TJY6"/>
<dbReference type="EMBL" id="CP022983">
    <property type="protein sequence ID" value="ASV68400.1"/>
    <property type="molecule type" value="Genomic_DNA"/>
</dbReference>
<dbReference type="PANTHER" id="PTHR43479:SF11">
    <property type="entry name" value="ACREF_ENVCD OPERON REPRESSOR-RELATED"/>
    <property type="match status" value="1"/>
</dbReference>
<dbReference type="Pfam" id="PF00440">
    <property type="entry name" value="TetR_N"/>
    <property type="match status" value="1"/>
</dbReference>
<organism evidence="5 6">
    <name type="scientific">Cytobacillus kochii</name>
    <dbReference type="NCBI Taxonomy" id="859143"/>
    <lineage>
        <taxon>Bacteria</taxon>
        <taxon>Bacillati</taxon>
        <taxon>Bacillota</taxon>
        <taxon>Bacilli</taxon>
        <taxon>Bacillales</taxon>
        <taxon>Bacillaceae</taxon>
        <taxon>Cytobacillus</taxon>
    </lineage>
</organism>
<dbReference type="OrthoDB" id="153047at2"/>
<dbReference type="Proteomes" id="UP000215137">
    <property type="component" value="Chromosome"/>
</dbReference>
<dbReference type="Gene3D" id="1.10.357.10">
    <property type="entry name" value="Tetracycline Repressor, domain 2"/>
    <property type="match status" value="1"/>
</dbReference>
<feature type="domain" description="HTH tetR-type" evidence="4">
    <location>
        <begin position="6"/>
        <end position="66"/>
    </location>
</feature>
<keyword evidence="6" id="KW-1185">Reference proteome</keyword>
<evidence type="ECO:0000256" key="2">
    <source>
        <dbReference type="ARBA" id="ARBA00023125"/>
    </source>
</evidence>
<dbReference type="InterPro" id="IPR050624">
    <property type="entry name" value="HTH-type_Tx_Regulator"/>
</dbReference>
<dbReference type="PRINTS" id="PR00455">
    <property type="entry name" value="HTHTETR"/>
</dbReference>
<evidence type="ECO:0000313" key="5">
    <source>
        <dbReference type="EMBL" id="ASV68400.1"/>
    </source>
</evidence>
<evidence type="ECO:0000259" key="4">
    <source>
        <dbReference type="PROSITE" id="PS50977"/>
    </source>
</evidence>
<dbReference type="GO" id="GO:0003677">
    <property type="term" value="F:DNA binding"/>
    <property type="evidence" value="ECO:0007669"/>
    <property type="project" value="UniProtKB-UniRule"/>
</dbReference>
<dbReference type="SUPFAM" id="SSF46689">
    <property type="entry name" value="Homeodomain-like"/>
    <property type="match status" value="1"/>
</dbReference>